<name>A0A6L7EYZ3_9ACTN</name>
<keyword evidence="1" id="KW-0812">Transmembrane</keyword>
<feature type="transmembrane region" description="Helical" evidence="1">
    <location>
        <begin position="74"/>
        <end position="92"/>
    </location>
</feature>
<dbReference type="EMBL" id="WUEK01000005">
    <property type="protein sequence ID" value="MXG89685.1"/>
    <property type="molecule type" value="Genomic_DNA"/>
</dbReference>
<organism evidence="3 4">
    <name type="scientific">Nocardioides flavescens</name>
    <dbReference type="NCBI Taxonomy" id="2691959"/>
    <lineage>
        <taxon>Bacteria</taxon>
        <taxon>Bacillati</taxon>
        <taxon>Actinomycetota</taxon>
        <taxon>Actinomycetes</taxon>
        <taxon>Propionibacteriales</taxon>
        <taxon>Nocardioidaceae</taxon>
        <taxon>Nocardioides</taxon>
    </lineage>
</organism>
<keyword evidence="1" id="KW-1133">Transmembrane helix</keyword>
<comment type="caution">
    <text evidence="3">The sequence shown here is derived from an EMBL/GenBank/DDBJ whole genome shotgun (WGS) entry which is preliminary data.</text>
</comment>
<proteinExistence type="predicted"/>
<dbReference type="Proteomes" id="UP000473325">
    <property type="component" value="Unassembled WGS sequence"/>
</dbReference>
<dbReference type="Pfam" id="PF03793">
    <property type="entry name" value="PASTA"/>
    <property type="match status" value="1"/>
</dbReference>
<sequence length="307" mass="32446">MDFDQYVAARYGRLIEHAVLLGVAEGQAGTYVDRVLLEQRKRIRRADDPDPLVHEALERAIGGEEKRERSPGPFVAVAIVAVVAVVAVALSWRPSTQAMPSLFGLDGTAAEGLLDDAGFDVVLRPSRACEPDGLVLGSDPAAGRLVTEGSTVTVRTAVPSGSTCDADYPARTAAWGFIAFALGGPAPDFARTVRVVVDGSEPWALDRVAAVDQDRWSTLLEAIATAGRVPASTPTGMPRLVVRTSTPPAETCGVERPPGVGDREALRFEIDPRADDEEPGCPFTVDLYRTGGPLSGAIDGVVVYTGR</sequence>
<reference evidence="3 4" key="1">
    <citation type="submission" date="2019-12" db="EMBL/GenBank/DDBJ databases">
        <authorList>
            <person name="Kun Z."/>
        </authorList>
    </citation>
    <scope>NUCLEOTIDE SEQUENCE [LARGE SCALE GENOMIC DNA]</scope>
    <source>
        <strain evidence="3 4">YIM 123512</strain>
    </source>
</reference>
<dbReference type="AlphaFoldDB" id="A0A6L7EYZ3"/>
<dbReference type="PROSITE" id="PS51178">
    <property type="entry name" value="PASTA"/>
    <property type="match status" value="1"/>
</dbReference>
<evidence type="ECO:0000259" key="2">
    <source>
        <dbReference type="PROSITE" id="PS51178"/>
    </source>
</evidence>
<keyword evidence="1" id="KW-0472">Membrane</keyword>
<keyword evidence="4" id="KW-1185">Reference proteome</keyword>
<dbReference type="SMART" id="SM00740">
    <property type="entry name" value="PASTA"/>
    <property type="match status" value="1"/>
</dbReference>
<accession>A0A6L7EYZ3</accession>
<feature type="domain" description="PASTA" evidence="2">
    <location>
        <begin position="93"/>
        <end position="158"/>
    </location>
</feature>
<gene>
    <name evidence="3" type="ORF">GRQ65_08995</name>
</gene>
<evidence type="ECO:0000313" key="3">
    <source>
        <dbReference type="EMBL" id="MXG89685.1"/>
    </source>
</evidence>
<dbReference type="Gene3D" id="3.30.10.20">
    <property type="match status" value="1"/>
</dbReference>
<evidence type="ECO:0000256" key="1">
    <source>
        <dbReference type="SAM" id="Phobius"/>
    </source>
</evidence>
<dbReference type="RefSeq" id="WP_160877417.1">
    <property type="nucleotide sequence ID" value="NZ_WUEK01000005.1"/>
</dbReference>
<protein>
    <submittedName>
        <fullName evidence="3">PASTA domain-containing protein</fullName>
    </submittedName>
</protein>
<dbReference type="InterPro" id="IPR005543">
    <property type="entry name" value="PASTA_dom"/>
</dbReference>
<evidence type="ECO:0000313" key="4">
    <source>
        <dbReference type="Proteomes" id="UP000473325"/>
    </source>
</evidence>
<dbReference type="CDD" id="cd06577">
    <property type="entry name" value="PASTA_pknB"/>
    <property type="match status" value="1"/>
</dbReference>